<evidence type="ECO:0008006" key="2">
    <source>
        <dbReference type="Google" id="ProtNLM"/>
    </source>
</evidence>
<dbReference type="InterPro" id="IPR027463">
    <property type="entry name" value="AcrB_DN_DC_subdom"/>
</dbReference>
<organism evidence="1">
    <name type="scientific">marine sediment metagenome</name>
    <dbReference type="NCBI Taxonomy" id="412755"/>
    <lineage>
        <taxon>unclassified sequences</taxon>
        <taxon>metagenomes</taxon>
        <taxon>ecological metagenomes</taxon>
    </lineage>
</organism>
<dbReference type="PANTHER" id="PTHR32063">
    <property type="match status" value="1"/>
</dbReference>
<accession>A0A0F9HX93</accession>
<name>A0A0F9HX93_9ZZZZ</name>
<feature type="non-terminal residue" evidence="1">
    <location>
        <position position="271"/>
    </location>
</feature>
<dbReference type="Pfam" id="PF00873">
    <property type="entry name" value="ACR_tran"/>
    <property type="match status" value="1"/>
</dbReference>
<dbReference type="EMBL" id="LAZR01021149">
    <property type="protein sequence ID" value="KKL86330.1"/>
    <property type="molecule type" value="Genomic_DNA"/>
</dbReference>
<reference evidence="1" key="1">
    <citation type="journal article" date="2015" name="Nature">
        <title>Complex archaea that bridge the gap between prokaryotes and eukaryotes.</title>
        <authorList>
            <person name="Spang A."/>
            <person name="Saw J.H."/>
            <person name="Jorgensen S.L."/>
            <person name="Zaremba-Niedzwiedzka K."/>
            <person name="Martijn J."/>
            <person name="Lind A.E."/>
            <person name="van Eijk R."/>
            <person name="Schleper C."/>
            <person name="Guy L."/>
            <person name="Ettema T.J."/>
        </authorList>
    </citation>
    <scope>NUCLEOTIDE SEQUENCE</scope>
</reference>
<dbReference type="Gene3D" id="3.30.70.1430">
    <property type="entry name" value="Multidrug efflux transporter AcrB pore domain"/>
    <property type="match status" value="1"/>
</dbReference>
<dbReference type="SUPFAM" id="SSF82693">
    <property type="entry name" value="Multidrug efflux transporter AcrB pore domain, PN1, PN2, PC1 and PC2 subdomains"/>
    <property type="match status" value="2"/>
</dbReference>
<dbReference type="Gene3D" id="3.30.2090.10">
    <property type="entry name" value="Multidrug efflux transporter AcrB TolC docking domain, DN and DC subdomains"/>
    <property type="match status" value="1"/>
</dbReference>
<dbReference type="GO" id="GO:0042910">
    <property type="term" value="F:xenobiotic transmembrane transporter activity"/>
    <property type="evidence" value="ECO:0007669"/>
    <property type="project" value="TreeGrafter"/>
</dbReference>
<dbReference type="Gene3D" id="3.30.70.1320">
    <property type="entry name" value="Multidrug efflux transporter AcrB pore domain like"/>
    <property type="match status" value="1"/>
</dbReference>
<protein>
    <recommendedName>
        <fullName evidence="2">Acriflavin resistance protein</fullName>
    </recommendedName>
</protein>
<gene>
    <name evidence="1" type="ORF">LCGC14_1945820</name>
</gene>
<dbReference type="InterPro" id="IPR001036">
    <property type="entry name" value="Acrflvin-R"/>
</dbReference>
<evidence type="ECO:0000313" key="1">
    <source>
        <dbReference type="EMBL" id="KKL86330.1"/>
    </source>
</evidence>
<dbReference type="AlphaFoldDB" id="A0A0F9HX93"/>
<dbReference type="SUPFAM" id="SSF82714">
    <property type="entry name" value="Multidrug efflux transporter AcrB TolC docking domain, DN and DC subdomains"/>
    <property type="match status" value="1"/>
</dbReference>
<dbReference type="PANTHER" id="PTHR32063:SF0">
    <property type="entry name" value="SWARMING MOTILITY PROTEIN SWRC"/>
    <property type="match status" value="1"/>
</dbReference>
<dbReference type="GO" id="GO:0005886">
    <property type="term" value="C:plasma membrane"/>
    <property type="evidence" value="ECO:0007669"/>
    <property type="project" value="TreeGrafter"/>
</dbReference>
<dbReference type="Gene3D" id="1.20.1640.10">
    <property type="entry name" value="Multidrug efflux transporter AcrB transmembrane domain"/>
    <property type="match status" value="1"/>
</dbReference>
<proteinExistence type="predicted"/>
<comment type="caution">
    <text evidence="1">The sequence shown here is derived from an EMBL/GenBank/DDBJ whole genome shotgun (WGS) entry which is preliminary data.</text>
</comment>
<sequence length="271" mass="30347">MLEAPIKNGKLLTVIVLIIVVLGLAAAQRIPVQMIPDLDVRTISVITGWPGATPQDIEKEILIEQERYLRSVPNLARMESLADTGQASIQLEFPFGVDVNETLIEVSNALSQVSNYPENVDQPRLYSSSFSENAFMYFAVTPLPGNPLALDMDMVTDFIDDDVRPRMERVPGVSEVQMRGGASRQIQIHVDPAKLAQRGLSLTDVRDAIRERNRDTSAGDLDDGKRRYFIRTMGRFKDVDSLKELILAHQNNTDIKLKDVADVSLDHYEVR</sequence>